<keyword evidence="3" id="KW-1185">Reference proteome</keyword>
<sequence length="167" mass="18185">MCERNGEAAKSAPRTVNSLDDAGRIRDGSASWTQNRRARRRREEAGGGGVESDQDGSRGRQRPRTAHNLDRARRAANGNLSWVQNRRSRRGRAEAGGGGDELDEDGSIEENGEEAAEAEIPGIYMRGLSYRREARITGCGQREAAKSQANCHSKIGSQYKQDLATGA</sequence>
<dbReference type="AlphaFoldDB" id="A0A811QGF4"/>
<evidence type="ECO:0000313" key="2">
    <source>
        <dbReference type="EMBL" id="CAD6256551.1"/>
    </source>
</evidence>
<evidence type="ECO:0000313" key="3">
    <source>
        <dbReference type="Proteomes" id="UP000604825"/>
    </source>
</evidence>
<name>A0A811QGF4_9POAL</name>
<feature type="compositionally biased region" description="Acidic residues" evidence="1">
    <location>
        <begin position="100"/>
        <end position="117"/>
    </location>
</feature>
<reference evidence="2" key="1">
    <citation type="submission" date="2020-10" db="EMBL/GenBank/DDBJ databases">
        <authorList>
            <person name="Han B."/>
            <person name="Lu T."/>
            <person name="Zhao Q."/>
            <person name="Huang X."/>
            <person name="Zhao Y."/>
        </authorList>
    </citation>
    <scope>NUCLEOTIDE SEQUENCE</scope>
</reference>
<feature type="region of interest" description="Disordered" evidence="1">
    <location>
        <begin position="140"/>
        <end position="167"/>
    </location>
</feature>
<dbReference type="EMBL" id="CAJGYO010000010">
    <property type="protein sequence ID" value="CAD6256551.1"/>
    <property type="molecule type" value="Genomic_DNA"/>
</dbReference>
<dbReference type="Proteomes" id="UP000604825">
    <property type="component" value="Unassembled WGS sequence"/>
</dbReference>
<organism evidence="2 3">
    <name type="scientific">Miscanthus lutarioriparius</name>
    <dbReference type="NCBI Taxonomy" id="422564"/>
    <lineage>
        <taxon>Eukaryota</taxon>
        <taxon>Viridiplantae</taxon>
        <taxon>Streptophyta</taxon>
        <taxon>Embryophyta</taxon>
        <taxon>Tracheophyta</taxon>
        <taxon>Spermatophyta</taxon>
        <taxon>Magnoliopsida</taxon>
        <taxon>Liliopsida</taxon>
        <taxon>Poales</taxon>
        <taxon>Poaceae</taxon>
        <taxon>PACMAD clade</taxon>
        <taxon>Panicoideae</taxon>
        <taxon>Andropogonodae</taxon>
        <taxon>Andropogoneae</taxon>
        <taxon>Saccharinae</taxon>
        <taxon>Miscanthus</taxon>
    </lineage>
</organism>
<gene>
    <name evidence="2" type="ORF">NCGR_LOCUS40057</name>
</gene>
<comment type="caution">
    <text evidence="2">The sequence shown here is derived from an EMBL/GenBank/DDBJ whole genome shotgun (WGS) entry which is preliminary data.</text>
</comment>
<accession>A0A811QGF4</accession>
<protein>
    <submittedName>
        <fullName evidence="2">Uncharacterized protein</fullName>
    </submittedName>
</protein>
<proteinExistence type="predicted"/>
<feature type="region of interest" description="Disordered" evidence="1">
    <location>
        <begin position="1"/>
        <end position="123"/>
    </location>
</feature>
<feature type="compositionally biased region" description="Polar residues" evidence="1">
    <location>
        <begin position="147"/>
        <end position="160"/>
    </location>
</feature>
<evidence type="ECO:0000256" key="1">
    <source>
        <dbReference type="SAM" id="MobiDB-lite"/>
    </source>
</evidence>